<keyword evidence="2" id="KW-0812">Transmembrane</keyword>
<accession>A0A0R1VN29</accession>
<reference evidence="4 5" key="1">
    <citation type="journal article" date="2015" name="Genome Announc.">
        <title>Expanding the biotechnology potential of lactobacilli through comparative genomics of 213 strains and associated genera.</title>
        <authorList>
            <person name="Sun Z."/>
            <person name="Harris H.M."/>
            <person name="McCann A."/>
            <person name="Guo C."/>
            <person name="Argimon S."/>
            <person name="Zhang W."/>
            <person name="Yang X."/>
            <person name="Jeffery I.B."/>
            <person name="Cooney J.C."/>
            <person name="Kagawa T.F."/>
            <person name="Liu W."/>
            <person name="Song Y."/>
            <person name="Salvetti E."/>
            <person name="Wrobel A."/>
            <person name="Rasinkangas P."/>
            <person name="Parkhill J."/>
            <person name="Rea M.C."/>
            <person name="O'Sullivan O."/>
            <person name="Ritari J."/>
            <person name="Douillard F.P."/>
            <person name="Paul Ross R."/>
            <person name="Yang R."/>
            <person name="Briner A.E."/>
            <person name="Felis G.E."/>
            <person name="de Vos W.M."/>
            <person name="Barrangou R."/>
            <person name="Klaenhammer T.R."/>
            <person name="Caufield P.W."/>
            <person name="Cui Y."/>
            <person name="Zhang H."/>
            <person name="O'Toole P.W."/>
        </authorList>
    </citation>
    <scope>NUCLEOTIDE SEQUENCE [LARGE SCALE GENOMIC DNA]</scope>
    <source>
        <strain evidence="4 5">DSM 16761</strain>
    </source>
</reference>
<dbReference type="OrthoDB" id="9805856at2"/>
<evidence type="ECO:0000313" key="4">
    <source>
        <dbReference type="EMBL" id="KRM07230.1"/>
    </source>
</evidence>
<feature type="domain" description="HTH cro/C1-type" evidence="3">
    <location>
        <begin position="48"/>
        <end position="102"/>
    </location>
</feature>
<dbReference type="PROSITE" id="PS50943">
    <property type="entry name" value="HTH_CROC1"/>
    <property type="match status" value="1"/>
</dbReference>
<dbReference type="PANTHER" id="PTHR46558:SF13">
    <property type="entry name" value="HTH-TYPE TRANSCRIPTIONAL REGULATOR IMMR"/>
    <property type="match status" value="1"/>
</dbReference>
<keyword evidence="2" id="KW-1133">Transmembrane helix</keyword>
<dbReference type="Pfam" id="PF01381">
    <property type="entry name" value="HTH_3"/>
    <property type="match status" value="1"/>
</dbReference>
<dbReference type="AlphaFoldDB" id="A0A0R1VN29"/>
<sequence>MLVLLNKHCNLKLTKFIAKLVECNHSSQYHFDKIKPIEVTSMNLNQKISQLRNDNNWSQEELAEKLNVSRQSVSKWESGQAKPDLDKIIALSNIFDVSTDYLLKDDNEEKSNKSTNKHHFSLSWIQFGRLNSAIWAIAGAIYFICGFAFDNWDSSMIIFSITLILTIIIRLFAH</sequence>
<dbReference type="eggNOG" id="COG1396">
    <property type="taxonomic scope" value="Bacteria"/>
</dbReference>
<evidence type="ECO:0000256" key="2">
    <source>
        <dbReference type="SAM" id="Phobius"/>
    </source>
</evidence>
<proteinExistence type="predicted"/>
<dbReference type="PATRIC" id="fig|1423767.3.peg.682"/>
<evidence type="ECO:0000313" key="5">
    <source>
        <dbReference type="Proteomes" id="UP000051307"/>
    </source>
</evidence>
<dbReference type="SMART" id="SM00530">
    <property type="entry name" value="HTH_XRE"/>
    <property type="match status" value="1"/>
</dbReference>
<feature type="transmembrane region" description="Helical" evidence="2">
    <location>
        <begin position="155"/>
        <end position="173"/>
    </location>
</feature>
<dbReference type="EMBL" id="AZFU01000001">
    <property type="protein sequence ID" value="KRM07230.1"/>
    <property type="molecule type" value="Genomic_DNA"/>
</dbReference>
<feature type="transmembrane region" description="Helical" evidence="2">
    <location>
        <begin position="130"/>
        <end position="149"/>
    </location>
</feature>
<organism evidence="4 5">
    <name type="scientific">Lactobacillus kitasatonis DSM 16761 = JCM 1039</name>
    <dbReference type="NCBI Taxonomy" id="1423767"/>
    <lineage>
        <taxon>Bacteria</taxon>
        <taxon>Bacillati</taxon>
        <taxon>Bacillota</taxon>
        <taxon>Bacilli</taxon>
        <taxon>Lactobacillales</taxon>
        <taxon>Lactobacillaceae</taxon>
        <taxon>Lactobacillus</taxon>
    </lineage>
</organism>
<evidence type="ECO:0000259" key="3">
    <source>
        <dbReference type="PROSITE" id="PS50943"/>
    </source>
</evidence>
<dbReference type="GO" id="GO:0003677">
    <property type="term" value="F:DNA binding"/>
    <property type="evidence" value="ECO:0007669"/>
    <property type="project" value="UniProtKB-KW"/>
</dbReference>
<name>A0A0R1VN29_9LACO</name>
<dbReference type="InterPro" id="IPR010982">
    <property type="entry name" value="Lambda_DNA-bd_dom_sf"/>
</dbReference>
<gene>
    <name evidence="4" type="ORF">FC59_GL000658</name>
</gene>
<dbReference type="PANTHER" id="PTHR46558">
    <property type="entry name" value="TRACRIPTIONAL REGULATORY PROTEIN-RELATED-RELATED"/>
    <property type="match status" value="1"/>
</dbReference>
<dbReference type="SUPFAM" id="SSF47413">
    <property type="entry name" value="lambda repressor-like DNA-binding domains"/>
    <property type="match status" value="1"/>
</dbReference>
<protein>
    <recommendedName>
        <fullName evidence="3">HTH cro/C1-type domain-containing protein</fullName>
    </recommendedName>
</protein>
<keyword evidence="1" id="KW-0238">DNA-binding</keyword>
<evidence type="ECO:0000256" key="1">
    <source>
        <dbReference type="ARBA" id="ARBA00023125"/>
    </source>
</evidence>
<dbReference type="Proteomes" id="UP000051307">
    <property type="component" value="Unassembled WGS sequence"/>
</dbReference>
<keyword evidence="2" id="KW-0472">Membrane</keyword>
<dbReference type="CDD" id="cd00093">
    <property type="entry name" value="HTH_XRE"/>
    <property type="match status" value="1"/>
</dbReference>
<dbReference type="InterPro" id="IPR001387">
    <property type="entry name" value="Cro/C1-type_HTH"/>
</dbReference>
<dbReference type="Gene3D" id="1.10.260.40">
    <property type="entry name" value="lambda repressor-like DNA-binding domains"/>
    <property type="match status" value="1"/>
</dbReference>
<comment type="caution">
    <text evidence="4">The sequence shown here is derived from an EMBL/GenBank/DDBJ whole genome shotgun (WGS) entry which is preliminary data.</text>
</comment>